<name>A0A841GPK5_9BACT</name>
<comment type="caution">
    <text evidence="1">The sequence shown here is derived from an EMBL/GenBank/DDBJ whole genome shotgun (WGS) entry which is preliminary data.</text>
</comment>
<evidence type="ECO:0000313" key="1">
    <source>
        <dbReference type="EMBL" id="MBB6069302.1"/>
    </source>
</evidence>
<evidence type="ECO:0000313" key="2">
    <source>
        <dbReference type="Proteomes" id="UP000582837"/>
    </source>
</evidence>
<dbReference type="Proteomes" id="UP000582837">
    <property type="component" value="Unassembled WGS sequence"/>
</dbReference>
<protein>
    <recommendedName>
        <fullName evidence="3">Baseplate assembly protein</fullName>
    </recommendedName>
</protein>
<sequence>MSDHDAGCGCCGGTGAQTPLRIHNRPGLPALHYRVGTHSTFSASMRAGLSSASRPALAALTARENDFAAALVDAWATVGDVVTFYQERIANESYLRTATERLSVIELARAVGYEMAPGVAASTHLAFTLEDVPGAPAEITLTPGTRVQSVPGPGERPQTFETVETVAARPEWNALRPRMRRPGTLSPGAVSATLAGVATRLVPGDVLLFVGPKREVEPTHDGWEVRQVVSVDADAAAGRTVVGWTAPLDRVDGESTRLFVFRQRAALFGAGAPDWRMMPAELQARFLADDRTPEEIRLQTPFRGGPEWPFFHPRTSADGGVELDALYPTLVTPSWVWMQGGGQEALYRADGAEAVGRADFGISARVTRVRLDHDAHLDGPAPSLIPGAIRPVSGGTSPVPIGGGVVGPRLDEPRVEPEKLFPLRETAVLMGSEELALAEEEITAPIQGAEVELGAPLARLDRTRRVLVTGIALPSRRILGPDGTKRCQELSDGEPAWQGERPFGRDEGMTGEFMMEGQPVFGAGGRASVAAADAPGIPDTSGEEAGEIATVHDFRAENDPAHPVVVFEQRLRNRYVRGTVRIHANVLLATHGEEVRERLGGGDAGLEYQRFLLKQAPVTYVPRPTAAGAETTLEVRVNGLLWREVPTLHGQGPRDRVYVTRRREAGETVVQFGDGRSGARLPTGRENVDAVYRKGIGRDGNVRARQLSQLLTRPLGVRAVDNPLPASGGVDPETMDAARGSAPRTVVTLDRVVSLADYREFARNYGGVGRAHAVWSWHGGRRGVVLTIAGASGEVPPSDGAVATGLAAALAAAGDPHVPVRVLPYTPIPFHLTALLRRDADRLDDDVRAAVEAALRDRFRFQAREFGQSVHLSEVVAAMQGVPGVRAVDLNTLHAADAKMPLLNHEIGAYTPPEGGQAGAACPAELLTLALRPGDLTVTA</sequence>
<dbReference type="AlphaFoldDB" id="A0A841GPK5"/>
<keyword evidence="2" id="KW-1185">Reference proteome</keyword>
<dbReference type="InterPro" id="IPR011749">
    <property type="entry name" value="CHP02243"/>
</dbReference>
<organism evidence="1 2">
    <name type="scientific">Longimicrobium terrae</name>
    <dbReference type="NCBI Taxonomy" id="1639882"/>
    <lineage>
        <taxon>Bacteria</taxon>
        <taxon>Pseudomonadati</taxon>
        <taxon>Gemmatimonadota</taxon>
        <taxon>Longimicrobiia</taxon>
        <taxon>Longimicrobiales</taxon>
        <taxon>Longimicrobiaceae</taxon>
        <taxon>Longimicrobium</taxon>
    </lineage>
</organism>
<dbReference type="NCBIfam" id="TIGR02243">
    <property type="entry name" value="putative baseplate assembly protein"/>
    <property type="match status" value="1"/>
</dbReference>
<accession>A0A841GPK5</accession>
<dbReference type="EMBL" id="JACHIA010000002">
    <property type="protein sequence ID" value="MBB6069302.1"/>
    <property type="molecule type" value="Genomic_DNA"/>
</dbReference>
<reference evidence="1 2" key="1">
    <citation type="submission" date="2020-08" db="EMBL/GenBank/DDBJ databases">
        <title>Genomic Encyclopedia of Type Strains, Phase IV (KMG-IV): sequencing the most valuable type-strain genomes for metagenomic binning, comparative biology and taxonomic classification.</title>
        <authorList>
            <person name="Goeker M."/>
        </authorList>
    </citation>
    <scope>NUCLEOTIDE SEQUENCE [LARGE SCALE GENOMIC DNA]</scope>
    <source>
        <strain evidence="1 2">DSM 29007</strain>
    </source>
</reference>
<dbReference type="RefSeq" id="WP_170037889.1">
    <property type="nucleotide sequence ID" value="NZ_JABDTL010000002.1"/>
</dbReference>
<evidence type="ECO:0008006" key="3">
    <source>
        <dbReference type="Google" id="ProtNLM"/>
    </source>
</evidence>
<proteinExistence type="predicted"/>
<gene>
    <name evidence="1" type="ORF">HNQ61_000917</name>
</gene>